<accession>A0ABU8VKX6</accession>
<feature type="transmembrane region" description="Helical" evidence="1">
    <location>
        <begin position="123"/>
        <end position="142"/>
    </location>
</feature>
<feature type="transmembrane region" description="Helical" evidence="1">
    <location>
        <begin position="422"/>
        <end position="446"/>
    </location>
</feature>
<evidence type="ECO:0000313" key="2">
    <source>
        <dbReference type="EMBL" id="MEJ8814329.1"/>
    </source>
</evidence>
<feature type="transmembrane region" description="Helical" evidence="1">
    <location>
        <begin position="180"/>
        <end position="200"/>
    </location>
</feature>
<organism evidence="2 3">
    <name type="scientific">Variovorax ureilyticus</name>
    <dbReference type="NCBI Taxonomy" id="1836198"/>
    <lineage>
        <taxon>Bacteria</taxon>
        <taxon>Pseudomonadati</taxon>
        <taxon>Pseudomonadota</taxon>
        <taxon>Betaproteobacteria</taxon>
        <taxon>Burkholderiales</taxon>
        <taxon>Comamonadaceae</taxon>
        <taxon>Variovorax</taxon>
    </lineage>
</organism>
<evidence type="ECO:0000313" key="3">
    <source>
        <dbReference type="Proteomes" id="UP001365846"/>
    </source>
</evidence>
<reference evidence="2 3" key="1">
    <citation type="submission" date="2024-03" db="EMBL/GenBank/DDBJ databases">
        <title>Novel species of the genus Variovorax.</title>
        <authorList>
            <person name="Liu Q."/>
            <person name="Xin Y.-H."/>
        </authorList>
    </citation>
    <scope>NUCLEOTIDE SEQUENCE [LARGE SCALE GENOMIC DNA]</scope>
    <source>
        <strain evidence="2 3">KACC 18899</strain>
    </source>
</reference>
<feature type="transmembrane region" description="Helical" evidence="1">
    <location>
        <begin position="361"/>
        <end position="380"/>
    </location>
</feature>
<feature type="transmembrane region" description="Helical" evidence="1">
    <location>
        <begin position="337"/>
        <end position="354"/>
    </location>
</feature>
<comment type="caution">
    <text evidence="2">The sequence shown here is derived from an EMBL/GenBank/DDBJ whole genome shotgun (WGS) entry which is preliminary data.</text>
</comment>
<dbReference type="RefSeq" id="WP_340359560.1">
    <property type="nucleotide sequence ID" value="NZ_JBBKZU010000012.1"/>
</dbReference>
<name>A0ABU8VKX6_9BURK</name>
<dbReference type="InterPro" id="IPR021450">
    <property type="entry name" value="DUF3100"/>
</dbReference>
<feature type="transmembrane region" description="Helical" evidence="1">
    <location>
        <begin position="305"/>
        <end position="325"/>
    </location>
</feature>
<evidence type="ECO:0000256" key="1">
    <source>
        <dbReference type="SAM" id="Phobius"/>
    </source>
</evidence>
<keyword evidence="1" id="KW-0812">Transmembrane</keyword>
<feature type="transmembrane region" description="Helical" evidence="1">
    <location>
        <begin position="23"/>
        <end position="42"/>
    </location>
</feature>
<feature type="transmembrane region" description="Helical" evidence="1">
    <location>
        <begin position="49"/>
        <end position="68"/>
    </location>
</feature>
<dbReference type="Pfam" id="PF11299">
    <property type="entry name" value="DUF3100"/>
    <property type="match status" value="1"/>
</dbReference>
<dbReference type="EMBL" id="JBBKZU010000012">
    <property type="protein sequence ID" value="MEJ8814329.1"/>
    <property type="molecule type" value="Genomic_DNA"/>
</dbReference>
<feature type="transmembrane region" description="Helical" evidence="1">
    <location>
        <begin position="207"/>
        <end position="229"/>
    </location>
</feature>
<gene>
    <name evidence="2" type="ORF">WKW77_24810</name>
</gene>
<dbReference type="Proteomes" id="UP001365846">
    <property type="component" value="Unassembled WGS sequence"/>
</dbReference>
<keyword evidence="3" id="KW-1185">Reference proteome</keyword>
<feature type="transmembrane region" description="Helical" evidence="1">
    <location>
        <begin position="392"/>
        <end position="410"/>
    </location>
</feature>
<proteinExistence type="predicted"/>
<feature type="transmembrane region" description="Helical" evidence="1">
    <location>
        <begin position="88"/>
        <end position="111"/>
    </location>
</feature>
<keyword evidence="1" id="KW-0472">Membrane</keyword>
<protein>
    <submittedName>
        <fullName evidence="2">DUF3100 domain-containing protein</fullName>
    </submittedName>
</protein>
<sequence length="452" mass="46667">MASTASAAAISPPTTESSGTAKLFVFAFVLVLVAEFIGNVNIPLGSAKIVLLPLLWALLMGAAIGLASKRLPPGLSVGVELQKTAAAILQPALLMFIAKLALLVGGSLPKLAASGFGLVFQEFGHFFGTMVFGLPIALLLGIKRQAIGATFSVGREPSLAIIGEKYGMQSPEGQGVLAEYLTGTVFGAVFIAIVAGLVTSTGIFNPLALAMGAGVGSGSMMAAAAGSIAAQQTPEVAKDVATFAAASNLITTTIGTYFTLFLSLPFTIWAYGKLEPLIGRRSAATIDDEPRIAGDVHESAASLSWPALVCTWILVGCFAFAGNWITYKTSPFDPAVLGGMAIIVGVVIIGYSLYRLTSRNLPAVVWVSLVGMAFTFPAFPGSAAIAGMTGKINFLALSTPLLAFAGLSIAKDVPAFRRLGWRIVVVSFAANFGTFIGAAIIAQFFMHHPLGG</sequence>
<keyword evidence="1" id="KW-1133">Transmembrane helix</keyword>
<feature type="transmembrane region" description="Helical" evidence="1">
    <location>
        <begin position="249"/>
        <end position="271"/>
    </location>
</feature>